<dbReference type="AlphaFoldDB" id="A0AAV4FVM6"/>
<feature type="region of interest" description="Disordered" evidence="1">
    <location>
        <begin position="1"/>
        <end position="23"/>
    </location>
</feature>
<evidence type="ECO:0000256" key="1">
    <source>
        <dbReference type="SAM" id="MobiDB-lite"/>
    </source>
</evidence>
<comment type="caution">
    <text evidence="2">The sequence shown here is derived from an EMBL/GenBank/DDBJ whole genome shotgun (WGS) entry which is preliminary data.</text>
</comment>
<dbReference type="Proteomes" id="UP000762676">
    <property type="component" value="Unassembled WGS sequence"/>
</dbReference>
<protein>
    <submittedName>
        <fullName evidence="2">Uncharacterized protein</fullName>
    </submittedName>
</protein>
<name>A0AAV4FVM6_9GAST</name>
<sequence>MTITHHYQPPPPPPPHHHHHQHYHHYHPNYLFPSSPSSIDPLEVYHNNYLAIHNRTRQVRTTSDWLCETAIHELSNQTTQTVVLVLTGATFTIRWFHLDRPVHLHRETEKKQKDKTNELIDIYAVLKDRLLRRNNDGDCLT</sequence>
<dbReference type="EMBL" id="BMAT01000947">
    <property type="protein sequence ID" value="GFR76931.1"/>
    <property type="molecule type" value="Genomic_DNA"/>
</dbReference>
<evidence type="ECO:0000313" key="2">
    <source>
        <dbReference type="EMBL" id="GFR76931.1"/>
    </source>
</evidence>
<accession>A0AAV4FVM6</accession>
<evidence type="ECO:0000313" key="3">
    <source>
        <dbReference type="Proteomes" id="UP000762676"/>
    </source>
</evidence>
<gene>
    <name evidence="2" type="ORF">ElyMa_000495800</name>
</gene>
<organism evidence="2 3">
    <name type="scientific">Elysia marginata</name>
    <dbReference type="NCBI Taxonomy" id="1093978"/>
    <lineage>
        <taxon>Eukaryota</taxon>
        <taxon>Metazoa</taxon>
        <taxon>Spiralia</taxon>
        <taxon>Lophotrochozoa</taxon>
        <taxon>Mollusca</taxon>
        <taxon>Gastropoda</taxon>
        <taxon>Heterobranchia</taxon>
        <taxon>Euthyneura</taxon>
        <taxon>Panpulmonata</taxon>
        <taxon>Sacoglossa</taxon>
        <taxon>Placobranchoidea</taxon>
        <taxon>Plakobranchidae</taxon>
        <taxon>Elysia</taxon>
    </lineage>
</organism>
<reference evidence="2 3" key="1">
    <citation type="journal article" date="2021" name="Elife">
        <title>Chloroplast acquisition without the gene transfer in kleptoplastic sea slugs, Plakobranchus ocellatus.</title>
        <authorList>
            <person name="Maeda T."/>
            <person name="Takahashi S."/>
            <person name="Yoshida T."/>
            <person name="Shimamura S."/>
            <person name="Takaki Y."/>
            <person name="Nagai Y."/>
            <person name="Toyoda A."/>
            <person name="Suzuki Y."/>
            <person name="Arimoto A."/>
            <person name="Ishii H."/>
            <person name="Satoh N."/>
            <person name="Nishiyama T."/>
            <person name="Hasebe M."/>
            <person name="Maruyama T."/>
            <person name="Minagawa J."/>
            <person name="Obokata J."/>
            <person name="Shigenobu S."/>
        </authorList>
    </citation>
    <scope>NUCLEOTIDE SEQUENCE [LARGE SCALE GENOMIC DNA]</scope>
</reference>
<keyword evidence="3" id="KW-1185">Reference proteome</keyword>
<proteinExistence type="predicted"/>